<evidence type="ECO:0000313" key="2">
    <source>
        <dbReference type="EMBL" id="CAF2094323.1"/>
    </source>
</evidence>
<evidence type="ECO:0000256" key="1">
    <source>
        <dbReference type="SAM" id="SignalP"/>
    </source>
</evidence>
<feature type="chain" id="PRO_5036230586" evidence="1">
    <location>
        <begin position="26"/>
        <end position="109"/>
    </location>
</feature>
<feature type="signal peptide" evidence="1">
    <location>
        <begin position="1"/>
        <end position="25"/>
    </location>
</feature>
<keyword evidence="5" id="KW-1185">Reference proteome</keyword>
<accession>A0A816SYB9</accession>
<dbReference type="AlphaFoldDB" id="A0A816SYB9"/>
<comment type="caution">
    <text evidence="2">The sequence shown here is derived from an EMBL/GenBank/DDBJ whole genome shotgun (WGS) entry which is preliminary data.</text>
</comment>
<sequence length="109" mass="12351">MNPSITIGLLIGVALTAMFINPIQSESMRNKRWTFNSWRLHGGRYASHATSLNPNTVPNYPTIFADVNDQDQPLNVGNDNDDSTIEIFTRPLPFCQLLDLEHKKDNYSD</sequence>
<evidence type="ECO:0000313" key="4">
    <source>
        <dbReference type="Proteomes" id="UP000663856"/>
    </source>
</evidence>
<evidence type="ECO:0000313" key="5">
    <source>
        <dbReference type="Proteomes" id="UP000663866"/>
    </source>
</evidence>
<dbReference type="Proteomes" id="UP000663866">
    <property type="component" value="Unassembled WGS sequence"/>
</dbReference>
<dbReference type="EMBL" id="CAJNRF010007727">
    <property type="protein sequence ID" value="CAF2094323.1"/>
    <property type="molecule type" value="Genomic_DNA"/>
</dbReference>
<reference evidence="2" key="1">
    <citation type="submission" date="2021-02" db="EMBL/GenBank/DDBJ databases">
        <authorList>
            <person name="Nowell W R."/>
        </authorList>
    </citation>
    <scope>NUCLEOTIDE SEQUENCE</scope>
</reference>
<keyword evidence="1" id="KW-0732">Signal</keyword>
<evidence type="ECO:0000313" key="3">
    <source>
        <dbReference type="EMBL" id="CAF3849030.1"/>
    </source>
</evidence>
<dbReference type="Proteomes" id="UP000663856">
    <property type="component" value="Unassembled WGS sequence"/>
</dbReference>
<name>A0A816SYB9_9BILA</name>
<organism evidence="2 4">
    <name type="scientific">Rotaria magnacalcarata</name>
    <dbReference type="NCBI Taxonomy" id="392030"/>
    <lineage>
        <taxon>Eukaryota</taxon>
        <taxon>Metazoa</taxon>
        <taxon>Spiralia</taxon>
        <taxon>Gnathifera</taxon>
        <taxon>Rotifera</taxon>
        <taxon>Eurotatoria</taxon>
        <taxon>Bdelloidea</taxon>
        <taxon>Philodinida</taxon>
        <taxon>Philodinidae</taxon>
        <taxon>Rotaria</taxon>
    </lineage>
</organism>
<dbReference type="EMBL" id="CAJOBG010000715">
    <property type="protein sequence ID" value="CAF3849030.1"/>
    <property type="molecule type" value="Genomic_DNA"/>
</dbReference>
<proteinExistence type="predicted"/>
<protein>
    <submittedName>
        <fullName evidence="2">Uncharacterized protein</fullName>
    </submittedName>
</protein>
<gene>
    <name evidence="3" type="ORF">OVN521_LOCUS6740</name>
    <name evidence="2" type="ORF">WKI299_LOCUS18858</name>
</gene>